<sequence>MLHGLERTDVRLRIPANIKKHYEAPQIVNILSHGNNPVISPVSFPSILPWSRAVISPPTLTRFWYRRAYHVFNVFKGAKKARTPRGKYINSESGITLTPVKKADNS</sequence>
<dbReference type="Proteomes" id="UP001159405">
    <property type="component" value="Unassembled WGS sequence"/>
</dbReference>
<accession>A0ABN8S7T4</accession>
<reference evidence="1 2" key="1">
    <citation type="submission" date="2022-05" db="EMBL/GenBank/DDBJ databases">
        <authorList>
            <consortium name="Genoscope - CEA"/>
            <person name="William W."/>
        </authorList>
    </citation>
    <scope>NUCLEOTIDE SEQUENCE [LARGE SCALE GENOMIC DNA]</scope>
</reference>
<protein>
    <submittedName>
        <fullName evidence="1">Uncharacterized protein</fullName>
    </submittedName>
</protein>
<organism evidence="1 2">
    <name type="scientific">Porites lobata</name>
    <dbReference type="NCBI Taxonomy" id="104759"/>
    <lineage>
        <taxon>Eukaryota</taxon>
        <taxon>Metazoa</taxon>
        <taxon>Cnidaria</taxon>
        <taxon>Anthozoa</taxon>
        <taxon>Hexacorallia</taxon>
        <taxon>Scleractinia</taxon>
        <taxon>Fungiina</taxon>
        <taxon>Poritidae</taxon>
        <taxon>Porites</taxon>
    </lineage>
</organism>
<evidence type="ECO:0000313" key="2">
    <source>
        <dbReference type="Proteomes" id="UP001159405"/>
    </source>
</evidence>
<name>A0ABN8S7T4_9CNID</name>
<gene>
    <name evidence="1" type="ORF">PLOB_00036095</name>
</gene>
<keyword evidence="2" id="KW-1185">Reference proteome</keyword>
<dbReference type="EMBL" id="CALNXK010000501">
    <property type="protein sequence ID" value="CAH3186761.1"/>
    <property type="molecule type" value="Genomic_DNA"/>
</dbReference>
<proteinExistence type="predicted"/>
<comment type="caution">
    <text evidence="1">The sequence shown here is derived from an EMBL/GenBank/DDBJ whole genome shotgun (WGS) entry which is preliminary data.</text>
</comment>
<evidence type="ECO:0000313" key="1">
    <source>
        <dbReference type="EMBL" id="CAH3186761.1"/>
    </source>
</evidence>